<gene>
    <name evidence="1" type="ORF">SIID45300_01455</name>
</gene>
<evidence type="ECO:0000313" key="1">
    <source>
        <dbReference type="EMBL" id="GAB0057134.1"/>
    </source>
</evidence>
<name>A0ABQ0C8B4_9PROT</name>
<sequence>MMRTNCSGSVYRTHRVENPGSLLLGFDQGLELRLDRCERLLAVLQLLLNLAYLLLDQRQIGRVLARKHRILHRATVVIHLATPWVVFGC</sequence>
<evidence type="ECO:0000313" key="2">
    <source>
        <dbReference type="Proteomes" id="UP001628193"/>
    </source>
</evidence>
<keyword evidence="2" id="KW-1185">Reference proteome</keyword>
<evidence type="ECO:0008006" key="3">
    <source>
        <dbReference type="Google" id="ProtNLM"/>
    </source>
</evidence>
<reference evidence="1 2" key="2">
    <citation type="submission" date="2024-09" db="EMBL/GenBank/DDBJ databases">
        <title>Draft genome sequence of Candidatus Magnetaquicoccaceae bacterium FCR-1.</title>
        <authorList>
            <person name="Shimoshige H."/>
            <person name="Shimamura S."/>
            <person name="Taoka A."/>
            <person name="Kobayashi H."/>
            <person name="Maekawa T."/>
        </authorList>
    </citation>
    <scope>NUCLEOTIDE SEQUENCE [LARGE SCALE GENOMIC DNA]</scope>
    <source>
        <strain evidence="1 2">FCR-1</strain>
    </source>
</reference>
<dbReference type="EMBL" id="BAAFGK010000004">
    <property type="protein sequence ID" value="GAB0057134.1"/>
    <property type="molecule type" value="Genomic_DNA"/>
</dbReference>
<dbReference type="Proteomes" id="UP001628193">
    <property type="component" value="Unassembled WGS sequence"/>
</dbReference>
<organism evidence="1 2">
    <name type="scientific">Candidatus Magnetaquiglobus chichijimensis</name>
    <dbReference type="NCBI Taxonomy" id="3141448"/>
    <lineage>
        <taxon>Bacteria</taxon>
        <taxon>Pseudomonadati</taxon>
        <taxon>Pseudomonadota</taxon>
        <taxon>Magnetococcia</taxon>
        <taxon>Magnetococcales</taxon>
        <taxon>Candidatus Magnetaquicoccaceae</taxon>
        <taxon>Candidatus Magnetaquiglobus</taxon>
    </lineage>
</organism>
<comment type="caution">
    <text evidence="1">The sequence shown here is derived from an EMBL/GenBank/DDBJ whole genome shotgun (WGS) entry which is preliminary data.</text>
</comment>
<protein>
    <recommendedName>
        <fullName evidence="3">Transposase</fullName>
    </recommendedName>
</protein>
<proteinExistence type="predicted"/>
<reference evidence="1 2" key="1">
    <citation type="submission" date="2024-05" db="EMBL/GenBank/DDBJ databases">
        <authorList>
            <consortium name="Candidatus Magnetaquicoccaceae bacterium FCR-1 genome sequencing consortium"/>
            <person name="Shimoshige H."/>
            <person name="Shimamura S."/>
            <person name="Taoka A."/>
            <person name="Kobayashi H."/>
            <person name="Maekawa T."/>
        </authorList>
    </citation>
    <scope>NUCLEOTIDE SEQUENCE [LARGE SCALE GENOMIC DNA]</scope>
    <source>
        <strain evidence="1 2">FCR-1</strain>
    </source>
</reference>
<dbReference type="RefSeq" id="WP_420904838.1">
    <property type="nucleotide sequence ID" value="NZ_BAAFGK010000004.1"/>
</dbReference>
<accession>A0ABQ0C8B4</accession>